<dbReference type="Proteomes" id="UP001365542">
    <property type="component" value="Unassembled WGS sequence"/>
</dbReference>
<protein>
    <recommendedName>
        <fullName evidence="3">GH16 domain-containing protein</fullName>
    </recommendedName>
</protein>
<sequence length="400" mass="45030">MASPLLPSSSSSSSSSTRTWSIGRRASQNTFDGDRASIWSVVSGYAPSSRTLKFTKRDYCLILDDTFRKIDPDIWNYEVQIDGYGNGQFDWTTDDPNNVYVDHEGLRIVPTLTNETTTITNQQLLNGYTLNLTANGLCTSPSRDTCAIESNSTKGIMINPVRSGRINTRNKKGIRFGRVEVEAKLPSGDWLWPAIWMLPKSSVYGTWPASGEIDIMESRGNNAQDTDGGVNYFASTLHWGPNSAVDNYWQTTGDTYLRRSDFSKNFNTFGLEWTENYLVTYLGSRIHQVMYVDFESQGFWARGNFAALNATQGSNIWQDGSVKQAAPFDEEFYLILNVAVGGTNGYFKDSSSKPWVDRTGHEMRDFWAAADQWYPTWGPVESRGMTVRRVRMWQQGKCSG</sequence>
<dbReference type="PANTHER" id="PTHR10963">
    <property type="entry name" value="GLYCOSYL HYDROLASE-RELATED"/>
    <property type="match status" value="1"/>
</dbReference>
<dbReference type="PROSITE" id="PS51762">
    <property type="entry name" value="GH16_2"/>
    <property type="match status" value="1"/>
</dbReference>
<dbReference type="GO" id="GO:0005975">
    <property type="term" value="P:carbohydrate metabolic process"/>
    <property type="evidence" value="ECO:0007669"/>
    <property type="project" value="InterPro"/>
</dbReference>
<dbReference type="Gene3D" id="2.60.120.200">
    <property type="match status" value="1"/>
</dbReference>
<dbReference type="InterPro" id="IPR000757">
    <property type="entry name" value="Beta-glucanase-like"/>
</dbReference>
<accession>A0AAV9WUL6</accession>
<evidence type="ECO:0000256" key="2">
    <source>
        <dbReference type="SAM" id="MobiDB-lite"/>
    </source>
</evidence>
<feature type="compositionally biased region" description="Low complexity" evidence="2">
    <location>
        <begin position="1"/>
        <end position="16"/>
    </location>
</feature>
<evidence type="ECO:0000256" key="1">
    <source>
        <dbReference type="ARBA" id="ARBA00006865"/>
    </source>
</evidence>
<comment type="similarity">
    <text evidence="1">Belongs to the glycosyl hydrolase 16 family.</text>
</comment>
<dbReference type="SUPFAM" id="SSF49899">
    <property type="entry name" value="Concanavalin A-like lectins/glucanases"/>
    <property type="match status" value="1"/>
</dbReference>
<feature type="domain" description="GH16" evidence="3">
    <location>
        <begin position="64"/>
        <end position="398"/>
    </location>
</feature>
<dbReference type="InterPro" id="IPR013320">
    <property type="entry name" value="ConA-like_dom_sf"/>
</dbReference>
<dbReference type="PANTHER" id="PTHR10963:SF55">
    <property type="entry name" value="GLYCOSIDE HYDROLASE FAMILY 16 PROTEIN"/>
    <property type="match status" value="1"/>
</dbReference>
<reference evidence="4 5" key="1">
    <citation type="submission" date="2019-10" db="EMBL/GenBank/DDBJ databases">
        <authorList>
            <person name="Palmer J.M."/>
        </authorList>
    </citation>
    <scope>NUCLEOTIDE SEQUENCE [LARGE SCALE GENOMIC DNA]</scope>
    <source>
        <strain evidence="4 5">TWF694</strain>
    </source>
</reference>
<comment type="caution">
    <text evidence="4">The sequence shown here is derived from an EMBL/GenBank/DDBJ whole genome shotgun (WGS) entry which is preliminary data.</text>
</comment>
<name>A0AAV9WUL6_9PEZI</name>
<dbReference type="EMBL" id="JAVHJO010000017">
    <property type="protein sequence ID" value="KAK6525362.1"/>
    <property type="molecule type" value="Genomic_DNA"/>
</dbReference>
<evidence type="ECO:0000259" key="3">
    <source>
        <dbReference type="PROSITE" id="PS51762"/>
    </source>
</evidence>
<dbReference type="AlphaFoldDB" id="A0AAV9WUL6"/>
<dbReference type="InterPro" id="IPR050546">
    <property type="entry name" value="Glycosyl_Hydrlase_16"/>
</dbReference>
<dbReference type="Pfam" id="PF00722">
    <property type="entry name" value="Glyco_hydro_16"/>
    <property type="match status" value="1"/>
</dbReference>
<gene>
    <name evidence="4" type="ORF">TWF694_005501</name>
</gene>
<proteinExistence type="inferred from homology"/>
<evidence type="ECO:0000313" key="5">
    <source>
        <dbReference type="Proteomes" id="UP001365542"/>
    </source>
</evidence>
<organism evidence="4 5">
    <name type="scientific">Orbilia ellipsospora</name>
    <dbReference type="NCBI Taxonomy" id="2528407"/>
    <lineage>
        <taxon>Eukaryota</taxon>
        <taxon>Fungi</taxon>
        <taxon>Dikarya</taxon>
        <taxon>Ascomycota</taxon>
        <taxon>Pezizomycotina</taxon>
        <taxon>Orbiliomycetes</taxon>
        <taxon>Orbiliales</taxon>
        <taxon>Orbiliaceae</taxon>
        <taxon>Orbilia</taxon>
    </lineage>
</organism>
<evidence type="ECO:0000313" key="4">
    <source>
        <dbReference type="EMBL" id="KAK6525362.1"/>
    </source>
</evidence>
<keyword evidence="5" id="KW-1185">Reference proteome</keyword>
<dbReference type="GO" id="GO:0004553">
    <property type="term" value="F:hydrolase activity, hydrolyzing O-glycosyl compounds"/>
    <property type="evidence" value="ECO:0007669"/>
    <property type="project" value="InterPro"/>
</dbReference>
<feature type="region of interest" description="Disordered" evidence="2">
    <location>
        <begin position="1"/>
        <end position="21"/>
    </location>
</feature>